<dbReference type="RefSeq" id="WP_280139747.1">
    <property type="nucleotide sequence ID" value="NZ_FOCQ01000005.1"/>
</dbReference>
<gene>
    <name evidence="2" type="ORF">SAMN05444955_10524</name>
</gene>
<evidence type="ECO:0000313" key="2">
    <source>
        <dbReference type="EMBL" id="SEN03078.1"/>
    </source>
</evidence>
<keyword evidence="3" id="KW-1185">Reference proteome</keyword>
<reference evidence="2 3" key="1">
    <citation type="submission" date="2016-10" db="EMBL/GenBank/DDBJ databases">
        <authorList>
            <person name="de Groot N.N."/>
        </authorList>
    </citation>
    <scope>NUCLEOTIDE SEQUENCE [LARGE SCALE GENOMIC DNA]</scope>
    <source>
        <strain evidence="2 3">DSM 46701</strain>
    </source>
</reference>
<evidence type="ECO:0000256" key="1">
    <source>
        <dbReference type="SAM" id="MobiDB-lite"/>
    </source>
</evidence>
<feature type="region of interest" description="Disordered" evidence="1">
    <location>
        <begin position="15"/>
        <end position="40"/>
    </location>
</feature>
<sequence>MEPFSRLVKGIPPVRGVGEMGREAKTGKTELKRASEGALF</sequence>
<name>A0A1H8D928_9BACL</name>
<dbReference type="Proteomes" id="UP000199695">
    <property type="component" value="Unassembled WGS sequence"/>
</dbReference>
<protein>
    <submittedName>
        <fullName evidence="2">Uncharacterized protein</fullName>
    </submittedName>
</protein>
<evidence type="ECO:0000313" key="3">
    <source>
        <dbReference type="Proteomes" id="UP000199695"/>
    </source>
</evidence>
<dbReference type="EMBL" id="FOCQ01000005">
    <property type="protein sequence ID" value="SEN03078.1"/>
    <property type="molecule type" value="Genomic_DNA"/>
</dbReference>
<organism evidence="2 3">
    <name type="scientific">Lihuaxuella thermophila</name>
    <dbReference type="NCBI Taxonomy" id="1173111"/>
    <lineage>
        <taxon>Bacteria</taxon>
        <taxon>Bacillati</taxon>
        <taxon>Bacillota</taxon>
        <taxon>Bacilli</taxon>
        <taxon>Bacillales</taxon>
        <taxon>Thermoactinomycetaceae</taxon>
        <taxon>Lihuaxuella</taxon>
    </lineage>
</organism>
<accession>A0A1H8D928</accession>
<proteinExistence type="predicted"/>
<dbReference type="AlphaFoldDB" id="A0A1H8D928"/>
<feature type="compositionally biased region" description="Basic and acidic residues" evidence="1">
    <location>
        <begin position="20"/>
        <end position="40"/>
    </location>
</feature>